<reference evidence="1 2" key="1">
    <citation type="submission" date="2018-11" db="EMBL/GenBank/DDBJ databases">
        <title>Complete genome sequence of Paenibacillus baekrokdamisoli strain KCTC 33723.</title>
        <authorList>
            <person name="Kang S.W."/>
            <person name="Lee K.C."/>
            <person name="Kim K.K."/>
            <person name="Kim J.S."/>
            <person name="Kim D.S."/>
            <person name="Ko S.H."/>
            <person name="Yang S.H."/>
            <person name="Lee J.S."/>
        </authorList>
    </citation>
    <scope>NUCLEOTIDE SEQUENCE [LARGE SCALE GENOMIC DNA]</scope>
    <source>
        <strain evidence="1 2">KCTC 33723</strain>
    </source>
</reference>
<organism evidence="1 2">
    <name type="scientific">Paenibacillus baekrokdamisoli</name>
    <dbReference type="NCBI Taxonomy" id="1712516"/>
    <lineage>
        <taxon>Bacteria</taxon>
        <taxon>Bacillati</taxon>
        <taxon>Bacillota</taxon>
        <taxon>Bacilli</taxon>
        <taxon>Bacillales</taxon>
        <taxon>Paenibacillaceae</taxon>
        <taxon>Paenibacillus</taxon>
    </lineage>
</organism>
<protein>
    <submittedName>
        <fullName evidence="1">Uncharacterized protein</fullName>
    </submittedName>
</protein>
<dbReference type="AlphaFoldDB" id="A0A3G9INW1"/>
<accession>A0A3G9INW1</accession>
<dbReference type="OrthoDB" id="2617634at2"/>
<dbReference type="RefSeq" id="WP_125654783.1">
    <property type="nucleotide sequence ID" value="NZ_AP019308.1"/>
</dbReference>
<dbReference type="EMBL" id="AP019308">
    <property type="protein sequence ID" value="BBH20026.1"/>
    <property type="molecule type" value="Genomic_DNA"/>
</dbReference>
<evidence type="ECO:0000313" key="1">
    <source>
        <dbReference type="EMBL" id="BBH20026.1"/>
    </source>
</evidence>
<keyword evidence="2" id="KW-1185">Reference proteome</keyword>
<name>A0A3G9INW1_9BACL</name>
<dbReference type="Proteomes" id="UP000275368">
    <property type="component" value="Chromosome"/>
</dbReference>
<evidence type="ECO:0000313" key="2">
    <source>
        <dbReference type="Proteomes" id="UP000275368"/>
    </source>
</evidence>
<gene>
    <name evidence="1" type="ORF">Back11_13710</name>
</gene>
<sequence length="203" mass="22970">MNIRLLPLILVLSFFLISHNATACSPKEWSYEILEKESIAIIYGEVTEIKNDGRRATLKVIKYVGPGVAPQIVRLPSTASSQKTNDDPCPDFSMKFQKGKKYLVFLKEIGKTPALLYSDSTTSLEVQRNKVMVNMQEEKVDVDALVQKYAEFHLQEVKAPNQNAPSWGTQNDKKLIILSTLVILMGIGIICFFIKRRMHNPKL</sequence>
<proteinExistence type="predicted"/>
<dbReference type="KEGG" id="pbk:Back11_13710"/>